<feature type="transmembrane region" description="Helical" evidence="8">
    <location>
        <begin position="21"/>
        <end position="38"/>
    </location>
</feature>
<evidence type="ECO:0000256" key="8">
    <source>
        <dbReference type="SAM" id="Phobius"/>
    </source>
</evidence>
<evidence type="ECO:0000256" key="1">
    <source>
        <dbReference type="ARBA" id="ARBA00004141"/>
    </source>
</evidence>
<dbReference type="PANTHER" id="PTHR10332">
    <property type="entry name" value="EQUILIBRATIVE NUCLEOSIDE TRANSPORTER"/>
    <property type="match status" value="1"/>
</dbReference>
<sequence length="584" mass="62763">MDHVIYALSNFVRRLSLRETVAFGCYFILGAAFLAPWNAYLTAIDYFAAVYGVHMDRLFSICYLTMCLLLLVLMMHFGPGVVELHTRITVGYSGFLALTVLVPMVDVFFVSESPRAPDSALAMVLASVLMTGVLDGVSQPAVFVDAALAGPTYTHAVVGGTACSGVLVCLLRIVTKASFPDTLEGLRAGTDLYFGAAGVLSALGLVIHLIVLPRLGIRRPVPVKQAQDSGLVELSSLMQISRAQPQRQRHPRLPLSTPPAHTAPLPHTLYVLEEGEEARFDNQPLMRRSEGLLRGSRGGSGGGSDEVEDYDEPVTQAILEEGEANSSSRAAAEASRSSRLQQLRIQVEQDKVETKLRYRRMAVVARHCWRCLLAVFVTYVTTLSIFPGVLGEDVHSVELGSWYPLLLITLFNVSDVVGKILPIRQDMWLQRQHLLLAAAAARTIVLLPLMVVSAVQEAPVYIMALQTTLLGITNGYLTALTMTLAPSYAAQIFAGVSSSRISTASRPLVVSQAGYQRVSSDGGDQQHPAVGGVGLLQSSSAGVEVDVSGHDGDGMMAEELSVLSLVSGLTVGAIMSWVWLAVSA</sequence>
<keyword evidence="3" id="KW-0813">Transport</keyword>
<feature type="transmembrane region" description="Helical" evidence="8">
    <location>
        <begin position="89"/>
        <end position="109"/>
    </location>
</feature>
<evidence type="ECO:0000313" key="9">
    <source>
        <dbReference type="EMBL" id="GAX81283.1"/>
    </source>
</evidence>
<evidence type="ECO:0000256" key="6">
    <source>
        <dbReference type="ARBA" id="ARBA00023136"/>
    </source>
</evidence>
<dbReference type="OrthoDB" id="1856718at2759"/>
<comment type="similarity">
    <text evidence="2">Belongs to the SLC29A/ENT transporter (TC 2.A.57) family.</text>
</comment>
<accession>A0A250XDX5</accession>
<evidence type="ECO:0000256" key="3">
    <source>
        <dbReference type="ARBA" id="ARBA00022448"/>
    </source>
</evidence>
<gene>
    <name evidence="9" type="ORF">CEUSTIGMA_g8715.t1</name>
</gene>
<dbReference type="GO" id="GO:0005886">
    <property type="term" value="C:plasma membrane"/>
    <property type="evidence" value="ECO:0007669"/>
    <property type="project" value="TreeGrafter"/>
</dbReference>
<dbReference type="InterPro" id="IPR036259">
    <property type="entry name" value="MFS_trans_sf"/>
</dbReference>
<dbReference type="AlphaFoldDB" id="A0A250XDX5"/>
<evidence type="ECO:0000256" key="4">
    <source>
        <dbReference type="ARBA" id="ARBA00022692"/>
    </source>
</evidence>
<comment type="caution">
    <text evidence="9">The sequence shown here is derived from an EMBL/GenBank/DDBJ whole genome shotgun (WGS) entry which is preliminary data.</text>
</comment>
<keyword evidence="6 8" id="KW-0472">Membrane</keyword>
<feature type="transmembrane region" description="Helical" evidence="8">
    <location>
        <begin position="156"/>
        <end position="173"/>
    </location>
</feature>
<dbReference type="InterPro" id="IPR002259">
    <property type="entry name" value="Eqnu_transpt"/>
</dbReference>
<evidence type="ECO:0000313" key="10">
    <source>
        <dbReference type="Proteomes" id="UP000232323"/>
    </source>
</evidence>
<reference evidence="9 10" key="1">
    <citation type="submission" date="2017-08" db="EMBL/GenBank/DDBJ databases">
        <title>Acidophilic green algal genome provides insights into adaptation to an acidic environment.</title>
        <authorList>
            <person name="Hirooka S."/>
            <person name="Hirose Y."/>
            <person name="Kanesaki Y."/>
            <person name="Higuchi S."/>
            <person name="Fujiwara T."/>
            <person name="Onuma R."/>
            <person name="Era A."/>
            <person name="Ohbayashi R."/>
            <person name="Uzuka A."/>
            <person name="Nozaki H."/>
            <person name="Yoshikawa H."/>
            <person name="Miyagishima S.Y."/>
        </authorList>
    </citation>
    <scope>NUCLEOTIDE SEQUENCE [LARGE SCALE GENOMIC DNA]</scope>
    <source>
        <strain evidence="9 10">NIES-2499</strain>
    </source>
</reference>
<keyword evidence="4 8" id="KW-0812">Transmembrane</keyword>
<feature type="compositionally biased region" description="Low complexity" evidence="7">
    <location>
        <begin position="253"/>
        <end position="264"/>
    </location>
</feature>
<evidence type="ECO:0000256" key="2">
    <source>
        <dbReference type="ARBA" id="ARBA00007965"/>
    </source>
</evidence>
<feature type="transmembrane region" description="Helical" evidence="8">
    <location>
        <begin position="560"/>
        <end position="582"/>
    </location>
</feature>
<name>A0A250XDX5_9CHLO</name>
<feature type="region of interest" description="Disordered" evidence="7">
    <location>
        <begin position="283"/>
        <end position="310"/>
    </location>
</feature>
<dbReference type="Proteomes" id="UP000232323">
    <property type="component" value="Unassembled WGS sequence"/>
</dbReference>
<dbReference type="EMBL" id="BEGY01000063">
    <property type="protein sequence ID" value="GAX81283.1"/>
    <property type="molecule type" value="Genomic_DNA"/>
</dbReference>
<feature type="region of interest" description="Disordered" evidence="7">
    <location>
        <begin position="241"/>
        <end position="264"/>
    </location>
</feature>
<dbReference type="GO" id="GO:0005337">
    <property type="term" value="F:nucleoside transmembrane transporter activity"/>
    <property type="evidence" value="ECO:0007669"/>
    <property type="project" value="InterPro"/>
</dbReference>
<evidence type="ECO:0000256" key="5">
    <source>
        <dbReference type="ARBA" id="ARBA00022989"/>
    </source>
</evidence>
<feature type="transmembrane region" description="Helical" evidence="8">
    <location>
        <begin position="402"/>
        <end position="422"/>
    </location>
</feature>
<comment type="subcellular location">
    <subcellularLocation>
        <location evidence="1">Membrane</location>
        <topology evidence="1">Multi-pass membrane protein</topology>
    </subcellularLocation>
</comment>
<dbReference type="PANTHER" id="PTHR10332:SF10">
    <property type="entry name" value="EQUILIBRATIVE NUCLEOSIDE TRANSPORTER 4"/>
    <property type="match status" value="1"/>
</dbReference>
<feature type="transmembrane region" description="Helical" evidence="8">
    <location>
        <begin position="193"/>
        <end position="212"/>
    </location>
</feature>
<feature type="transmembrane region" description="Helical" evidence="8">
    <location>
        <begin position="434"/>
        <end position="455"/>
    </location>
</feature>
<dbReference type="SUPFAM" id="SSF103473">
    <property type="entry name" value="MFS general substrate transporter"/>
    <property type="match status" value="1"/>
</dbReference>
<evidence type="ECO:0000256" key="7">
    <source>
        <dbReference type="SAM" id="MobiDB-lite"/>
    </source>
</evidence>
<keyword evidence="10" id="KW-1185">Reference proteome</keyword>
<feature type="transmembrane region" description="Helical" evidence="8">
    <location>
        <begin position="121"/>
        <end position="144"/>
    </location>
</feature>
<organism evidence="9 10">
    <name type="scientific">Chlamydomonas eustigma</name>
    <dbReference type="NCBI Taxonomy" id="1157962"/>
    <lineage>
        <taxon>Eukaryota</taxon>
        <taxon>Viridiplantae</taxon>
        <taxon>Chlorophyta</taxon>
        <taxon>core chlorophytes</taxon>
        <taxon>Chlorophyceae</taxon>
        <taxon>CS clade</taxon>
        <taxon>Chlamydomonadales</taxon>
        <taxon>Chlamydomonadaceae</taxon>
        <taxon>Chlamydomonas</taxon>
    </lineage>
</organism>
<protein>
    <recommendedName>
        <fullName evidence="11">Equilibrative nucleoside transporter</fullName>
    </recommendedName>
</protein>
<feature type="transmembrane region" description="Helical" evidence="8">
    <location>
        <begin position="367"/>
        <end position="390"/>
    </location>
</feature>
<feature type="transmembrane region" description="Helical" evidence="8">
    <location>
        <begin position="475"/>
        <end position="496"/>
    </location>
</feature>
<dbReference type="Pfam" id="PF01733">
    <property type="entry name" value="Nucleoside_tran"/>
    <property type="match status" value="2"/>
</dbReference>
<proteinExistence type="inferred from homology"/>
<keyword evidence="5 8" id="KW-1133">Transmembrane helix</keyword>
<feature type="transmembrane region" description="Helical" evidence="8">
    <location>
        <begin position="58"/>
        <end position="77"/>
    </location>
</feature>
<evidence type="ECO:0008006" key="11">
    <source>
        <dbReference type="Google" id="ProtNLM"/>
    </source>
</evidence>